<dbReference type="EMBL" id="BK016058">
    <property type="protein sequence ID" value="DAF91622.1"/>
    <property type="molecule type" value="Genomic_DNA"/>
</dbReference>
<proteinExistence type="predicted"/>
<protein>
    <submittedName>
        <fullName evidence="1">Uncharacterized protein</fullName>
    </submittedName>
</protein>
<evidence type="ECO:0000313" key="1">
    <source>
        <dbReference type="EMBL" id="DAF91622.1"/>
    </source>
</evidence>
<accession>A0A8S5UB94</accession>
<sequence length="190" mass="21041">MSNWFETIVPNDRTWSSDNIRPVKTVKTGDATDIARYLSTVLERTNDPRLDGDNFTAIVNIKNGFIPANGDYSGFSIQIEGIVAGEQVNKTVTGSNEPVATEYVWYVRKITFFVSGRQATDHTKETVIDAGDDWIMRATTRGDEVAPGFGKGAKYGSWWANNAEFNPKITSASRISIKNALRKDPGTEQL</sequence>
<organism evidence="1">
    <name type="scientific">Siphoviridae sp. ctcK97</name>
    <dbReference type="NCBI Taxonomy" id="2825571"/>
    <lineage>
        <taxon>Viruses</taxon>
        <taxon>Duplodnaviria</taxon>
        <taxon>Heunggongvirae</taxon>
        <taxon>Uroviricota</taxon>
        <taxon>Caudoviricetes</taxon>
    </lineage>
</organism>
<reference evidence="1" key="1">
    <citation type="journal article" date="2021" name="Proc. Natl. Acad. Sci. U.S.A.">
        <title>A Catalog of Tens of Thousands of Viruses from Human Metagenomes Reveals Hidden Associations with Chronic Diseases.</title>
        <authorList>
            <person name="Tisza M.J."/>
            <person name="Buck C.B."/>
        </authorList>
    </citation>
    <scope>NUCLEOTIDE SEQUENCE</scope>
    <source>
        <strain evidence="1">CtcK97</strain>
    </source>
</reference>
<name>A0A8S5UB94_9CAUD</name>